<dbReference type="Pfam" id="PF00098">
    <property type="entry name" value="zf-CCHC"/>
    <property type="match status" value="1"/>
</dbReference>
<dbReference type="RefSeq" id="XP_048132162.1">
    <property type="nucleotide sequence ID" value="XM_048276205.1"/>
</dbReference>
<feature type="region of interest" description="Disordered" evidence="2">
    <location>
        <begin position="247"/>
        <end position="284"/>
    </location>
</feature>
<name>A0ABM3H6C6_9MYRT</name>
<feature type="region of interest" description="Disordered" evidence="2">
    <location>
        <begin position="327"/>
        <end position="357"/>
    </location>
</feature>
<keyword evidence="1" id="KW-0862">Zinc</keyword>
<dbReference type="PANTHER" id="PTHR24559">
    <property type="entry name" value="TRANSPOSON TY3-I GAG-POL POLYPROTEIN"/>
    <property type="match status" value="1"/>
</dbReference>
<evidence type="ECO:0000256" key="2">
    <source>
        <dbReference type="SAM" id="MobiDB-lite"/>
    </source>
</evidence>
<evidence type="ECO:0000256" key="1">
    <source>
        <dbReference type="PROSITE-ProRule" id="PRU00047"/>
    </source>
</evidence>
<sequence length="802" mass="90602">MERIGNLMDRRNQDRNVDIAQAVQAALAAANQANVNDGNAGNEGNNINDGNNGQNNEAVNVQGGGNTNRRMGQLVEQFIKLKPTQFDGIETPELAPRWIEKLEKAFGVLGCTDEEKVLLAVYQLEGTANDRWNATKAGVFPEGVDPTWTAFKTTFNDKYFSKTARERKLVEFLRLLQNQLTVDQYEAEFARLSRYAPRSVEDPQEKARRFRDGLRSELRNQMVALNLRTYKEIYERSRMIDRDVRERALASGSRFSPSKDNRQFGKRPMLSNRGFAPPVKKNLGKPSHQSNWICRLCCRRHGNGPCPSGTGACFKCGRFGHQIRNCPSQALGPRPQGRRPQVGPQSAAPQDNLNRPPAQGRVYAVARGEAENAPGVVTCTVKLCGHPAYALFDPGASHSFVSTRLLDLANVKLEPLDVMLHVTTPLKDKVIVSLGCEKRSIVVGGNEDRIDLVMLPMFDFDVIIGMDWLSRQKAVVDCGSRVIRFYPDDRPRFEFVGSRGGISIPLISSLEVTKLLDEGCQAYLAAVVDTTFREPNLGSIPVIREFPDVFPRELPGLPPEREIEFIIELAPGTEPISKAPYRMSPCELKELKVRMQELLDKRFIRSSASPWGAPVLFVKKKDGSLRLCIDYRQPNQVTIKDKYPLLRIDDPFDRLQGASMFSKIDPRTSYHQLRIKKEDIPKTAFRTRYGHYEFTVMPFGLTNAPAAFMDLMHRVFKEYLDQFVIVFIDDILIYSKSNEEHKQHLRVVLRTLREHSLYAKFSKCEFWLNKVAFLGHVISGEGISVDPSKIGDHELAEAYDSH</sequence>
<dbReference type="CDD" id="cd01647">
    <property type="entry name" value="RT_LTR"/>
    <property type="match status" value="1"/>
</dbReference>
<reference evidence="6" key="1">
    <citation type="submission" date="2025-08" db="UniProtKB">
        <authorList>
            <consortium name="RefSeq"/>
        </authorList>
    </citation>
    <scope>IDENTIFICATION</scope>
    <source>
        <tissue evidence="6">Leaf</tissue>
    </source>
</reference>
<feature type="compositionally biased region" description="Low complexity" evidence="2">
    <location>
        <begin position="332"/>
        <end position="345"/>
    </location>
</feature>
<dbReference type="InterPro" id="IPR021109">
    <property type="entry name" value="Peptidase_aspartic_dom_sf"/>
</dbReference>
<dbReference type="Gene3D" id="2.40.70.10">
    <property type="entry name" value="Acid Proteases"/>
    <property type="match status" value="1"/>
</dbReference>
<dbReference type="PROSITE" id="PS50878">
    <property type="entry name" value="RT_POL"/>
    <property type="match status" value="1"/>
</dbReference>
<dbReference type="Gene3D" id="4.10.60.10">
    <property type="entry name" value="Zinc finger, CCHC-type"/>
    <property type="match status" value="1"/>
</dbReference>
<dbReference type="Pfam" id="PF08284">
    <property type="entry name" value="RVP_2"/>
    <property type="match status" value="1"/>
</dbReference>
<dbReference type="Gene3D" id="3.30.70.270">
    <property type="match status" value="1"/>
</dbReference>
<dbReference type="GeneID" id="115741886"/>
<accession>A0ABM3H6C6</accession>
<evidence type="ECO:0000313" key="5">
    <source>
        <dbReference type="Proteomes" id="UP000827889"/>
    </source>
</evidence>
<gene>
    <name evidence="6" type="primary">LOC115741886</name>
</gene>
<organism evidence="5 6">
    <name type="scientific">Rhodamnia argentea</name>
    <dbReference type="NCBI Taxonomy" id="178133"/>
    <lineage>
        <taxon>Eukaryota</taxon>
        <taxon>Viridiplantae</taxon>
        <taxon>Streptophyta</taxon>
        <taxon>Embryophyta</taxon>
        <taxon>Tracheophyta</taxon>
        <taxon>Spermatophyta</taxon>
        <taxon>Magnoliopsida</taxon>
        <taxon>eudicotyledons</taxon>
        <taxon>Gunneridae</taxon>
        <taxon>Pentapetalae</taxon>
        <taxon>rosids</taxon>
        <taxon>malvids</taxon>
        <taxon>Myrtales</taxon>
        <taxon>Myrtaceae</taxon>
        <taxon>Myrtoideae</taxon>
        <taxon>Myrteae</taxon>
        <taxon>Australasian group</taxon>
        <taxon>Rhodamnia</taxon>
    </lineage>
</organism>
<dbReference type="SUPFAM" id="SSF50630">
    <property type="entry name" value="Acid proteases"/>
    <property type="match status" value="1"/>
</dbReference>
<dbReference type="Proteomes" id="UP000827889">
    <property type="component" value="Chromosome 3"/>
</dbReference>
<evidence type="ECO:0000259" key="3">
    <source>
        <dbReference type="PROSITE" id="PS50158"/>
    </source>
</evidence>
<dbReference type="InterPro" id="IPR053134">
    <property type="entry name" value="RNA-dir_DNA_polymerase"/>
</dbReference>
<proteinExistence type="predicted"/>
<keyword evidence="5" id="KW-1185">Reference proteome</keyword>
<evidence type="ECO:0000313" key="6">
    <source>
        <dbReference type="RefSeq" id="XP_048132162.1"/>
    </source>
</evidence>
<dbReference type="SUPFAM" id="SSF56672">
    <property type="entry name" value="DNA/RNA polymerases"/>
    <property type="match status" value="1"/>
</dbReference>
<dbReference type="Gene3D" id="3.10.10.10">
    <property type="entry name" value="HIV Type 1 Reverse Transcriptase, subunit A, domain 1"/>
    <property type="match status" value="1"/>
</dbReference>
<dbReference type="InterPro" id="IPR000477">
    <property type="entry name" value="RT_dom"/>
</dbReference>
<dbReference type="SMART" id="SM00343">
    <property type="entry name" value="ZnF_C2HC"/>
    <property type="match status" value="1"/>
</dbReference>
<feature type="domain" description="Reverse transcriptase" evidence="4">
    <location>
        <begin position="599"/>
        <end position="778"/>
    </location>
</feature>
<dbReference type="Pfam" id="PF03732">
    <property type="entry name" value="Retrotrans_gag"/>
    <property type="match status" value="1"/>
</dbReference>
<feature type="region of interest" description="Disordered" evidence="2">
    <location>
        <begin position="36"/>
        <end position="67"/>
    </location>
</feature>
<dbReference type="InterPro" id="IPR043128">
    <property type="entry name" value="Rev_trsase/Diguanyl_cyclase"/>
</dbReference>
<dbReference type="CDD" id="cd00303">
    <property type="entry name" value="retropepsin_like"/>
    <property type="match status" value="1"/>
</dbReference>
<evidence type="ECO:0000259" key="4">
    <source>
        <dbReference type="PROSITE" id="PS50878"/>
    </source>
</evidence>
<feature type="domain" description="CCHC-type" evidence="3">
    <location>
        <begin position="313"/>
        <end position="328"/>
    </location>
</feature>
<feature type="compositionally biased region" description="Low complexity" evidence="2">
    <location>
        <begin position="36"/>
        <end position="61"/>
    </location>
</feature>
<dbReference type="InterPro" id="IPR005162">
    <property type="entry name" value="Retrotrans_gag_dom"/>
</dbReference>
<dbReference type="PANTHER" id="PTHR24559:SF444">
    <property type="entry name" value="REVERSE TRANSCRIPTASE DOMAIN-CONTAINING PROTEIN"/>
    <property type="match status" value="1"/>
</dbReference>
<dbReference type="PROSITE" id="PS50158">
    <property type="entry name" value="ZF_CCHC"/>
    <property type="match status" value="1"/>
</dbReference>
<protein>
    <submittedName>
        <fullName evidence="6">Uncharacterized protein LOC115741886</fullName>
    </submittedName>
</protein>
<keyword evidence="1" id="KW-0863">Zinc-finger</keyword>
<keyword evidence="1" id="KW-0479">Metal-binding</keyword>
<dbReference type="Pfam" id="PF00078">
    <property type="entry name" value="RVT_1"/>
    <property type="match status" value="1"/>
</dbReference>
<dbReference type="InterPro" id="IPR001878">
    <property type="entry name" value="Znf_CCHC"/>
</dbReference>
<dbReference type="InterPro" id="IPR043502">
    <property type="entry name" value="DNA/RNA_pol_sf"/>
</dbReference>